<keyword evidence="5 14" id="KW-0964">Secreted</keyword>
<evidence type="ECO:0000256" key="10">
    <source>
        <dbReference type="ARBA" id="ARBA00022989"/>
    </source>
</evidence>
<dbReference type="InterPro" id="IPR042235">
    <property type="entry name" value="ZP-C_dom"/>
</dbReference>
<dbReference type="OrthoDB" id="8880842at2759"/>
<keyword evidence="12 14" id="KW-1015">Disulfide bond</keyword>
<evidence type="ECO:0000256" key="5">
    <source>
        <dbReference type="ARBA" id="ARBA00022525"/>
    </source>
</evidence>
<evidence type="ECO:0000313" key="17">
    <source>
        <dbReference type="Ensembl" id="ENSKMAP00000013904.1"/>
    </source>
</evidence>
<keyword evidence="18" id="KW-1185">Reference proteome</keyword>
<evidence type="ECO:0000256" key="7">
    <source>
        <dbReference type="ARBA" id="ARBA00022685"/>
    </source>
</evidence>
<dbReference type="FunFam" id="2.60.40.3210:FF:000001">
    <property type="entry name" value="Zona pellucida sperm-binding protein 3"/>
    <property type="match status" value="1"/>
</dbReference>
<dbReference type="GO" id="GO:0035804">
    <property type="term" value="F:structural constituent of egg coat"/>
    <property type="evidence" value="ECO:0007669"/>
    <property type="project" value="UniProtKB-UniRule"/>
</dbReference>
<dbReference type="GO" id="GO:0035803">
    <property type="term" value="P:egg coat formation"/>
    <property type="evidence" value="ECO:0007669"/>
    <property type="project" value="UniProtKB-UniRule"/>
</dbReference>
<evidence type="ECO:0000256" key="4">
    <source>
        <dbReference type="ARBA" id="ARBA00022475"/>
    </source>
</evidence>
<dbReference type="GO" id="GO:0005886">
    <property type="term" value="C:plasma membrane"/>
    <property type="evidence" value="ECO:0007669"/>
    <property type="project" value="UniProtKB-SubCell"/>
</dbReference>
<reference evidence="17" key="1">
    <citation type="submission" date="2025-08" db="UniProtKB">
        <authorList>
            <consortium name="Ensembl"/>
        </authorList>
    </citation>
    <scope>IDENTIFICATION</scope>
</reference>
<evidence type="ECO:0000256" key="3">
    <source>
        <dbReference type="ARBA" id="ARBA00017980"/>
    </source>
</evidence>
<keyword evidence="7 14" id="KW-0165">Cleavage on pair of basic residues</keyword>
<dbReference type="GeneTree" id="ENSGT01030000234567"/>
<keyword evidence="11" id="KW-0472">Membrane</keyword>
<accession>A0A3Q3AQZ4</accession>
<dbReference type="PROSITE" id="PS51034">
    <property type="entry name" value="ZP_2"/>
    <property type="match status" value="1"/>
</dbReference>
<protein>
    <recommendedName>
        <fullName evidence="3 14">Zona pellucida sperm-binding protein 3</fullName>
    </recommendedName>
</protein>
<dbReference type="GO" id="GO:0035805">
    <property type="term" value="C:egg coat"/>
    <property type="evidence" value="ECO:0007669"/>
    <property type="project" value="UniProtKB-SubCell"/>
</dbReference>
<dbReference type="InterPro" id="IPR055356">
    <property type="entry name" value="ZP-N"/>
</dbReference>
<dbReference type="PANTHER" id="PTHR11576">
    <property type="entry name" value="ZONA PELLUCIDA SPERM-BINDING PROTEIN 3"/>
    <property type="match status" value="1"/>
</dbReference>
<evidence type="ECO:0000256" key="15">
    <source>
        <dbReference type="SAM" id="MobiDB-lite"/>
    </source>
</evidence>
<dbReference type="KEGG" id="kmr:108239619"/>
<dbReference type="InterPro" id="IPR001507">
    <property type="entry name" value="ZP_dom"/>
</dbReference>
<organism evidence="17 18">
    <name type="scientific">Kryptolebias marmoratus</name>
    <name type="common">Mangrove killifish</name>
    <name type="synonym">Rivulus marmoratus</name>
    <dbReference type="NCBI Taxonomy" id="37003"/>
    <lineage>
        <taxon>Eukaryota</taxon>
        <taxon>Metazoa</taxon>
        <taxon>Chordata</taxon>
        <taxon>Craniata</taxon>
        <taxon>Vertebrata</taxon>
        <taxon>Euteleostomi</taxon>
        <taxon>Actinopterygii</taxon>
        <taxon>Neopterygii</taxon>
        <taxon>Teleostei</taxon>
        <taxon>Neoteleostei</taxon>
        <taxon>Acanthomorphata</taxon>
        <taxon>Ovalentaria</taxon>
        <taxon>Atherinomorphae</taxon>
        <taxon>Cyprinodontiformes</taxon>
        <taxon>Rivulidae</taxon>
        <taxon>Kryptolebias</taxon>
    </lineage>
</organism>
<evidence type="ECO:0000256" key="8">
    <source>
        <dbReference type="ARBA" id="ARBA00022692"/>
    </source>
</evidence>
<comment type="PTM">
    <text evidence="14">Proteolytically cleaved before the transmembrane segment to yield the secreted ectodomain incorporated in the zona pellucida.</text>
</comment>
<keyword evidence="9 14" id="KW-0732">Signal</keyword>
<dbReference type="GeneID" id="108239619"/>
<evidence type="ECO:0000259" key="16">
    <source>
        <dbReference type="PROSITE" id="PS51034"/>
    </source>
</evidence>
<dbReference type="GO" id="GO:2000344">
    <property type="term" value="P:positive regulation of acrosome reaction"/>
    <property type="evidence" value="ECO:0007669"/>
    <property type="project" value="UniProtKB-UniRule"/>
</dbReference>
<comment type="subcellular location">
    <subcellularLocation>
        <location evidence="1">Secreted</location>
        <location evidence="1">Extracellular space</location>
        <location evidence="1">Extracellular matrix</location>
    </subcellularLocation>
    <subcellularLocation>
        <location evidence="14">Zona pellucida</location>
    </subcellularLocation>
    <subcellularLocation>
        <location evidence="14">Cell membrane</location>
        <topology evidence="14">Single-pass type I membrane protein</topology>
    </subcellularLocation>
</comment>
<dbReference type="Gene3D" id="2.60.40.3210">
    <property type="entry name" value="Zona pellucida, ZP-N domain"/>
    <property type="match status" value="1"/>
</dbReference>
<feature type="signal peptide" evidence="14">
    <location>
        <begin position="1"/>
        <end position="23"/>
    </location>
</feature>
<sequence>MDPNLLRAVSCWLVVFYSASVAAESRLVDSRRFGASDPRGPLPVAHGEVQPRLSAAKLQESAELGVRPRPVSVKCHPDSMEVVVQADMFDAGLEVEGGHLRLGLEPLSGCGAVPSGAEEFTILARLTDCGTTLSSTEEKIIYSNVLFYSPEPSVSSGLLRLDEAAIPVECHYEKRYSVAGISLLPAWVPFVSITSADDQIDFNLRIMTDDWQFERGSHTFFLGDPIHFEVSVVLGNHMALRVYADRCVAAATPDADSIIRYDFIENHGCLVDAYLTNSISRFLPRAEEHKLRFQLEAFKFYQEPSNQIYITCLVKAVPVMLAVSSENRACSLIKNRWQSVDGSNQVCRSCDTSQQFEEPQTTEPPRVIPSTETWPAKTSQERLAESKAEHPAATFVSFRPGMHIKPQSSAKFMKRDADQKDQKTIHMGPIIVLPAKNTKATESKAALSDKNETS</sequence>
<keyword evidence="4 14" id="KW-1003">Cell membrane</keyword>
<keyword evidence="6 14" id="KW-0272">Extracellular matrix</keyword>
<keyword evidence="13" id="KW-0325">Glycoprotein</keyword>
<evidence type="ECO:0000313" key="18">
    <source>
        <dbReference type="Proteomes" id="UP000264800"/>
    </source>
</evidence>
<dbReference type="OMA" id="SLHPTWV"/>
<keyword evidence="10" id="KW-1133">Transmembrane helix</keyword>
<proteinExistence type="inferred from homology"/>
<dbReference type="Pfam" id="PF00100">
    <property type="entry name" value="Zona_pellucida"/>
    <property type="match status" value="1"/>
</dbReference>
<dbReference type="GO" id="GO:0032190">
    <property type="term" value="F:acrosin binding"/>
    <property type="evidence" value="ECO:0007669"/>
    <property type="project" value="TreeGrafter"/>
</dbReference>
<comment type="domain">
    <text evidence="14">The ZP domain is involved in the polymerization of the ZP proteins to form the zona pellucida.</text>
</comment>
<name>A0A3Q3AQZ4_KRYMA</name>
<comment type="similarity">
    <text evidence="2 14">Belongs to the ZP domain family. ZPC subfamily.</text>
</comment>
<dbReference type="Pfam" id="PF23344">
    <property type="entry name" value="ZP-N"/>
    <property type="match status" value="1"/>
</dbReference>
<evidence type="ECO:0000256" key="1">
    <source>
        <dbReference type="ARBA" id="ARBA00004498"/>
    </source>
</evidence>
<dbReference type="PANTHER" id="PTHR11576:SF2">
    <property type="entry name" value="ZONA PELLUCIDA SPERM-BINDING PROTEIN 3"/>
    <property type="match status" value="1"/>
</dbReference>
<dbReference type="FunFam" id="2.60.40.4100:FF:000002">
    <property type="entry name" value="Zona pellucida sperm-binding protein 3"/>
    <property type="match status" value="1"/>
</dbReference>
<dbReference type="STRING" id="37003.ENSKMAP00000013904"/>
<feature type="compositionally biased region" description="Polar residues" evidence="15">
    <location>
        <begin position="354"/>
        <end position="363"/>
    </location>
</feature>
<dbReference type="Ensembl" id="ENSKMAT00000014113.1">
    <property type="protein sequence ID" value="ENSKMAP00000013904.1"/>
    <property type="gene ID" value="ENSKMAG00000010427.1"/>
</dbReference>
<dbReference type="InterPro" id="IPR055355">
    <property type="entry name" value="ZP-C"/>
</dbReference>
<evidence type="ECO:0000256" key="14">
    <source>
        <dbReference type="RuleBase" id="RU367066"/>
    </source>
</evidence>
<reference evidence="17" key="2">
    <citation type="submission" date="2025-09" db="UniProtKB">
        <authorList>
            <consortium name="Ensembl"/>
        </authorList>
    </citation>
    <scope>IDENTIFICATION</scope>
</reference>
<dbReference type="RefSeq" id="XP_017277913.1">
    <property type="nucleotide sequence ID" value="XM_017422424.3"/>
</dbReference>
<dbReference type="Gene3D" id="2.60.40.4100">
    <property type="entry name" value="Zona pellucida, ZP-C domain"/>
    <property type="match status" value="1"/>
</dbReference>
<dbReference type="Proteomes" id="UP000264800">
    <property type="component" value="Unplaced"/>
</dbReference>
<evidence type="ECO:0000256" key="11">
    <source>
        <dbReference type="ARBA" id="ARBA00023136"/>
    </source>
</evidence>
<dbReference type="GO" id="GO:0007339">
    <property type="term" value="P:binding of sperm to zona pellucida"/>
    <property type="evidence" value="ECO:0007669"/>
    <property type="project" value="UniProtKB-UniRule"/>
</dbReference>
<evidence type="ECO:0000256" key="2">
    <source>
        <dbReference type="ARBA" id="ARBA00006735"/>
    </source>
</evidence>
<evidence type="ECO:0000256" key="9">
    <source>
        <dbReference type="ARBA" id="ARBA00022729"/>
    </source>
</evidence>
<evidence type="ECO:0000256" key="6">
    <source>
        <dbReference type="ARBA" id="ARBA00022530"/>
    </source>
</evidence>
<dbReference type="SMART" id="SM00241">
    <property type="entry name" value="ZP"/>
    <property type="match status" value="1"/>
</dbReference>
<evidence type="ECO:0000256" key="12">
    <source>
        <dbReference type="ARBA" id="ARBA00023157"/>
    </source>
</evidence>
<comment type="function">
    <text evidence="14">Component of the zona pellucida, an extracellular matrix surrounding oocytes which mediates sperm binding, induction of the acrosome reaction and prevents post-fertilization polyspermy. The zona pellucida is composed of 3 to 4 glycoproteins, ZP1, ZP2, ZP3, and ZP4. ZP3 is essential for sperm binding and zona matrix formation.</text>
</comment>
<feature type="domain" description="ZP" evidence="16">
    <location>
        <begin position="74"/>
        <end position="337"/>
    </location>
</feature>
<evidence type="ECO:0000256" key="13">
    <source>
        <dbReference type="ARBA" id="ARBA00023180"/>
    </source>
</evidence>
<keyword evidence="8" id="KW-0812">Transmembrane</keyword>
<dbReference type="PRINTS" id="PR00023">
    <property type="entry name" value="ZPELLUCIDA"/>
</dbReference>
<dbReference type="InterPro" id="IPR048290">
    <property type="entry name" value="ZP_chr"/>
</dbReference>
<feature type="region of interest" description="Disordered" evidence="15">
    <location>
        <begin position="354"/>
        <end position="380"/>
    </location>
</feature>
<feature type="chain" id="PRO_5041485518" description="Zona pellucida sperm-binding protein 3" evidence="14">
    <location>
        <begin position="24"/>
        <end position="454"/>
    </location>
</feature>
<dbReference type="AlphaFoldDB" id="A0A3Q3AQZ4"/>